<dbReference type="PROSITE" id="PS00018">
    <property type="entry name" value="EF_HAND_1"/>
    <property type="match status" value="1"/>
</dbReference>
<dbReference type="PROSITE" id="PS50222">
    <property type="entry name" value="EF_HAND_2"/>
    <property type="match status" value="1"/>
</dbReference>
<dbReference type="GO" id="GO:0005509">
    <property type="term" value="F:calcium ion binding"/>
    <property type="evidence" value="ECO:0007669"/>
    <property type="project" value="InterPro"/>
</dbReference>
<organism evidence="19">
    <name type="scientific">Lynceus sp. MCZ IZ 141354</name>
    <dbReference type="NCBI Taxonomy" id="1930659"/>
    <lineage>
        <taxon>Eukaryota</taxon>
        <taxon>Metazoa</taxon>
        <taxon>Ecdysozoa</taxon>
        <taxon>Arthropoda</taxon>
        <taxon>Crustacea</taxon>
        <taxon>Branchiopoda</taxon>
        <taxon>Diplostraca</taxon>
        <taxon>Laevicaudata</taxon>
        <taxon>Lynceidae</taxon>
        <taxon>Lynceus</taxon>
    </lineage>
</organism>
<dbReference type="FunFam" id="1.10.238.10:FF:000045">
    <property type="entry name" value="Nucleobindin 2"/>
    <property type="match status" value="1"/>
</dbReference>
<evidence type="ECO:0000256" key="11">
    <source>
        <dbReference type="ARBA" id="ARBA00022729"/>
    </source>
</evidence>
<evidence type="ECO:0000256" key="2">
    <source>
        <dbReference type="ARBA" id="ARBA00004496"/>
    </source>
</evidence>
<feature type="region of interest" description="Disordered" evidence="17">
    <location>
        <begin position="1"/>
        <end position="57"/>
    </location>
</feature>
<keyword evidence="10" id="KW-0479">Metal-binding</keyword>
<proteinExistence type="inferred from homology"/>
<dbReference type="PANTHER" id="PTHR19237">
    <property type="entry name" value="NUCLEOBINDIN"/>
    <property type="match status" value="1"/>
</dbReference>
<comment type="similarity">
    <text evidence="5">Belongs to the nucleobindin family.</text>
</comment>
<dbReference type="GO" id="GO:0070062">
    <property type="term" value="C:extracellular exosome"/>
    <property type="evidence" value="ECO:0007669"/>
    <property type="project" value="TreeGrafter"/>
</dbReference>
<keyword evidence="14" id="KW-0333">Golgi apparatus</keyword>
<evidence type="ECO:0000256" key="10">
    <source>
        <dbReference type="ARBA" id="ARBA00022723"/>
    </source>
</evidence>
<evidence type="ECO:0000256" key="9">
    <source>
        <dbReference type="ARBA" id="ARBA00022658"/>
    </source>
</evidence>
<gene>
    <name evidence="19" type="primary">EOG090X0B17</name>
</gene>
<evidence type="ECO:0000256" key="7">
    <source>
        <dbReference type="ARBA" id="ARBA00022525"/>
    </source>
</evidence>
<dbReference type="InterPro" id="IPR002048">
    <property type="entry name" value="EF_hand_dom"/>
</dbReference>
<dbReference type="Gene3D" id="1.10.238.10">
    <property type="entry name" value="EF-hand"/>
    <property type="match status" value="1"/>
</dbReference>
<keyword evidence="12" id="KW-0677">Repeat</keyword>
<accession>A0A9N6WUA9</accession>
<dbReference type="GO" id="GO:0016020">
    <property type="term" value="C:membrane"/>
    <property type="evidence" value="ECO:0007669"/>
    <property type="project" value="UniProtKB-SubCell"/>
</dbReference>
<keyword evidence="8" id="KW-0597">Phosphoprotein</keyword>
<feature type="compositionally biased region" description="Basic residues" evidence="17">
    <location>
        <begin position="32"/>
        <end position="43"/>
    </location>
</feature>
<dbReference type="GO" id="GO:0005793">
    <property type="term" value="C:endoplasmic reticulum-Golgi intermediate compartment"/>
    <property type="evidence" value="ECO:0007669"/>
    <property type="project" value="TreeGrafter"/>
</dbReference>
<dbReference type="InterPro" id="IPR011992">
    <property type="entry name" value="EF-hand-dom_pair"/>
</dbReference>
<feature type="compositionally biased region" description="Low complexity" evidence="17">
    <location>
        <begin position="315"/>
        <end position="336"/>
    </location>
</feature>
<dbReference type="InterPro" id="IPR018247">
    <property type="entry name" value="EF_Hand_1_Ca_BS"/>
</dbReference>
<evidence type="ECO:0000256" key="13">
    <source>
        <dbReference type="ARBA" id="ARBA00022837"/>
    </source>
</evidence>
<feature type="compositionally biased region" description="Basic and acidic residues" evidence="17">
    <location>
        <begin position="1"/>
        <end position="31"/>
    </location>
</feature>
<dbReference type="GO" id="GO:0003677">
    <property type="term" value="F:DNA binding"/>
    <property type="evidence" value="ECO:0007669"/>
    <property type="project" value="UniProtKB-KW"/>
</dbReference>
<dbReference type="GO" id="GO:0005794">
    <property type="term" value="C:Golgi apparatus"/>
    <property type="evidence" value="ECO:0007669"/>
    <property type="project" value="UniProtKB-SubCell"/>
</dbReference>
<evidence type="ECO:0000313" key="19">
    <source>
        <dbReference type="EMBL" id="CAG4645727.1"/>
    </source>
</evidence>
<dbReference type="PANTHER" id="PTHR19237:SF20">
    <property type="entry name" value="NUCLEOBINDIN 1"/>
    <property type="match status" value="1"/>
</dbReference>
<keyword evidence="16" id="KW-0472">Membrane</keyword>
<dbReference type="InterPro" id="IPR040250">
    <property type="entry name" value="Nucleobindin"/>
</dbReference>
<evidence type="ECO:0000256" key="5">
    <source>
        <dbReference type="ARBA" id="ARBA00008063"/>
    </source>
</evidence>
<keyword evidence="9" id="KW-0344">Guanine-nucleotide releasing factor</keyword>
<evidence type="ECO:0000256" key="3">
    <source>
        <dbReference type="ARBA" id="ARBA00004555"/>
    </source>
</evidence>
<evidence type="ECO:0000256" key="16">
    <source>
        <dbReference type="ARBA" id="ARBA00023136"/>
    </source>
</evidence>
<evidence type="ECO:0000256" key="12">
    <source>
        <dbReference type="ARBA" id="ARBA00022737"/>
    </source>
</evidence>
<feature type="region of interest" description="Disordered" evidence="17">
    <location>
        <begin position="204"/>
        <end position="342"/>
    </location>
</feature>
<evidence type="ECO:0000256" key="17">
    <source>
        <dbReference type="SAM" id="MobiDB-lite"/>
    </source>
</evidence>
<keyword evidence="7" id="KW-0964">Secreted</keyword>
<evidence type="ECO:0000256" key="15">
    <source>
        <dbReference type="ARBA" id="ARBA00023125"/>
    </source>
</evidence>
<evidence type="ECO:0000256" key="14">
    <source>
        <dbReference type="ARBA" id="ARBA00023034"/>
    </source>
</evidence>
<feature type="domain" description="EF-hand" evidence="18">
    <location>
        <begin position="113"/>
        <end position="148"/>
    </location>
</feature>
<dbReference type="AlphaFoldDB" id="A0A9N6WUA9"/>
<dbReference type="SUPFAM" id="SSF47473">
    <property type="entry name" value="EF-hand"/>
    <property type="match status" value="1"/>
</dbReference>
<keyword evidence="6" id="KW-0963">Cytoplasm</keyword>
<dbReference type="EMBL" id="OC989072">
    <property type="protein sequence ID" value="CAG4645727.1"/>
    <property type="molecule type" value="Genomic_DNA"/>
</dbReference>
<protein>
    <submittedName>
        <fullName evidence="19">EOG090X0B17</fullName>
    </submittedName>
</protein>
<reference evidence="19" key="1">
    <citation type="submission" date="2021-04" db="EMBL/GenBank/DDBJ databases">
        <authorList>
            <person name="Cornetti L."/>
        </authorList>
    </citation>
    <scope>NUCLEOTIDE SEQUENCE</scope>
</reference>
<feature type="compositionally biased region" description="Basic and acidic residues" evidence="17">
    <location>
        <begin position="44"/>
        <end position="57"/>
    </location>
</feature>
<keyword evidence="11" id="KW-0732">Signal</keyword>
<comment type="subcellular location">
    <subcellularLocation>
        <location evidence="2">Cytoplasm</location>
    </subcellularLocation>
    <subcellularLocation>
        <location evidence="3">Golgi apparatus</location>
    </subcellularLocation>
    <subcellularLocation>
        <location evidence="1">Membrane</location>
        <topology evidence="1">Peripheral membrane protein</topology>
    </subcellularLocation>
    <subcellularLocation>
        <location evidence="4">Secreted</location>
    </subcellularLocation>
</comment>
<keyword evidence="13" id="KW-0106">Calcium</keyword>
<evidence type="ECO:0000256" key="6">
    <source>
        <dbReference type="ARBA" id="ARBA00022490"/>
    </source>
</evidence>
<evidence type="ECO:0000256" key="8">
    <source>
        <dbReference type="ARBA" id="ARBA00022553"/>
    </source>
</evidence>
<keyword evidence="15" id="KW-0238">DNA-binding</keyword>
<feature type="compositionally biased region" description="Low complexity" evidence="17">
    <location>
        <begin position="212"/>
        <end position="307"/>
    </location>
</feature>
<evidence type="ECO:0000256" key="4">
    <source>
        <dbReference type="ARBA" id="ARBA00004613"/>
    </source>
</evidence>
<evidence type="ECO:0000259" key="18">
    <source>
        <dbReference type="PROSITE" id="PS50222"/>
    </source>
</evidence>
<name>A0A9N6WUA9_9CRUS</name>
<evidence type="ECO:0000256" key="1">
    <source>
        <dbReference type="ARBA" id="ARBA00004170"/>
    </source>
</evidence>
<dbReference type="GO" id="GO:0005085">
    <property type="term" value="F:guanyl-nucleotide exchange factor activity"/>
    <property type="evidence" value="ECO:0007669"/>
    <property type="project" value="UniProtKB-KW"/>
</dbReference>
<sequence>MEKEFEHRDQLKHIEDEAKRKEEEKKWEEAQKKHKSHPKVHHPGSRDQLEEVWEEQDHMSAGDFKPKTFFALHDLDGNGVWDTDEVKALFVKELDKVYDPNAPEDDMRERYEEMERMREHVFNETDSDRNQLISFEEFLAQTRKNEYERDPGWDTIDQQPVFDERDYLEYERRRQAEIQHLIEQGLLRPEDAAAYQAQMPPIQGQPQMVPYQGQQPVQFQQQQAYQVHPGQPVYQQQQQQYQQPQQYQQVPVQQAQQAQQYQQVPIQQAQQAQQHQQMPVQQAQQPPSQQVVPPQQAQQGQPQGPGQQQPPPPAAYNQIPQYQQQQQPAAAAASNQEKPKPR</sequence>